<reference evidence="1" key="1">
    <citation type="submission" date="2021-02" db="EMBL/GenBank/DDBJ databases">
        <authorList>
            <person name="Nowell W R."/>
        </authorList>
    </citation>
    <scope>NUCLEOTIDE SEQUENCE</scope>
</reference>
<dbReference type="EMBL" id="CAJOBB010018835">
    <property type="protein sequence ID" value="CAF4352552.1"/>
    <property type="molecule type" value="Genomic_DNA"/>
</dbReference>
<sequence length="43" mass="5001">MTSTKYSYNNNNIQPIWNYWQAESTLSAELNAHVPQLTEAENE</sequence>
<evidence type="ECO:0000313" key="2">
    <source>
        <dbReference type="Proteomes" id="UP000663868"/>
    </source>
</evidence>
<evidence type="ECO:0000313" key="1">
    <source>
        <dbReference type="EMBL" id="CAF4352552.1"/>
    </source>
</evidence>
<proteinExistence type="predicted"/>
<comment type="caution">
    <text evidence="1">The sequence shown here is derived from an EMBL/GenBank/DDBJ whole genome shotgun (WGS) entry which is preliminary data.</text>
</comment>
<gene>
    <name evidence="1" type="ORF">KXQ929_LOCUS48347</name>
</gene>
<dbReference type="AlphaFoldDB" id="A0A820L980"/>
<accession>A0A820L980</accession>
<organism evidence="1 2">
    <name type="scientific">Adineta steineri</name>
    <dbReference type="NCBI Taxonomy" id="433720"/>
    <lineage>
        <taxon>Eukaryota</taxon>
        <taxon>Metazoa</taxon>
        <taxon>Spiralia</taxon>
        <taxon>Gnathifera</taxon>
        <taxon>Rotifera</taxon>
        <taxon>Eurotatoria</taxon>
        <taxon>Bdelloidea</taxon>
        <taxon>Adinetida</taxon>
        <taxon>Adinetidae</taxon>
        <taxon>Adineta</taxon>
    </lineage>
</organism>
<dbReference type="Proteomes" id="UP000663868">
    <property type="component" value="Unassembled WGS sequence"/>
</dbReference>
<name>A0A820L980_9BILA</name>
<protein>
    <submittedName>
        <fullName evidence="1">Uncharacterized protein</fullName>
    </submittedName>
</protein>
<feature type="non-terminal residue" evidence="1">
    <location>
        <position position="43"/>
    </location>
</feature>